<feature type="compositionally biased region" description="Polar residues" evidence="1">
    <location>
        <begin position="130"/>
        <end position="148"/>
    </location>
</feature>
<feature type="region of interest" description="Disordered" evidence="1">
    <location>
        <begin position="111"/>
        <end position="149"/>
    </location>
</feature>
<feature type="region of interest" description="Disordered" evidence="1">
    <location>
        <begin position="30"/>
        <end position="88"/>
    </location>
</feature>
<feature type="region of interest" description="Disordered" evidence="1">
    <location>
        <begin position="375"/>
        <end position="395"/>
    </location>
</feature>
<dbReference type="OrthoDB" id="10283301at2759"/>
<gene>
    <name evidence="2" type="ORF">DFP72DRAFT_854839</name>
</gene>
<dbReference type="Proteomes" id="UP000521943">
    <property type="component" value="Unassembled WGS sequence"/>
</dbReference>
<evidence type="ECO:0000313" key="2">
    <source>
        <dbReference type="EMBL" id="KAF6746994.1"/>
    </source>
</evidence>
<keyword evidence="3" id="KW-1185">Reference proteome</keyword>
<reference evidence="2 3" key="1">
    <citation type="submission" date="2020-07" db="EMBL/GenBank/DDBJ databases">
        <title>Comparative genomics of pyrophilous fungi reveals a link between fire events and developmental genes.</title>
        <authorList>
            <consortium name="DOE Joint Genome Institute"/>
            <person name="Steindorff A.S."/>
            <person name="Carver A."/>
            <person name="Calhoun S."/>
            <person name="Stillman K."/>
            <person name="Liu H."/>
            <person name="Lipzen A."/>
            <person name="Pangilinan J."/>
            <person name="Labutti K."/>
            <person name="Bruns T.D."/>
            <person name="Grigoriev I.V."/>
        </authorList>
    </citation>
    <scope>NUCLEOTIDE SEQUENCE [LARGE SCALE GENOMIC DNA]</scope>
    <source>
        <strain evidence="2 3">CBS 144469</strain>
    </source>
</reference>
<accession>A0A8H6HH83</accession>
<sequence length="734" mass="83406">MFVHHRTFELRLRNQHKQIHLAFEPLPARKLRPPQSTIRQTRNMGKRKNEGSGANTDGKKAKLRHASNEDRLVAGTGSTPMEEPGAHTEEQNLNGVAAEASSVALPPLAVGDAADNNRADTLHGQDDAHSSINDAPQSDSAEKTTPTTMDLPGEILMEILYPLVLRKNVGTGRDFGIQVDFKARNAFRSVCRTWCAYIDGESKFWTDVYIKGSRIPAEDEYFLRSELPGDINTRDREWKKMYEAQREKLRQEACDKAEVPIAELSIARSQNRDINLILLDPTYRLYSGSLGLDPFCVVPYSAREGVLELINSSLKERKVTSLSIVSRNVGFVRQLLDPRLDHELKHPFYWERGLFERMTNEQLVRICFSKDPDPALSRLPPSTSMSSETGKEERDAMSARMTRMDEERDALAKDLHTLRIFEPPYAGECQTHWNSDWQRCILPSGKYPALRRVEIKTFQHLQLFALPYPQLTHLKLETEAKEEILLGIIKGCVALEFLAIVLPEEEGDIPGPISMVQTRVAELHITLNGFENTGKVFINRLQTPNLSSLQINSDVDCSGPVKELMQRSKCRSTHFHLNLNYFRRTTAENLRETLEMVSNSLERFTIMGRLKDEAWLEGFKPGLQMKSMTLDLGYSRPLFGMKNDPRTAVEICKFFMYALSWTADWMEQASELERANRNFAFVSRNRRGSPDTWGAGDFSGQQESEEMCSLVNRIKALGGKVVFSYVDPSLRVRS</sequence>
<organism evidence="2 3">
    <name type="scientific">Ephemerocybe angulata</name>
    <dbReference type="NCBI Taxonomy" id="980116"/>
    <lineage>
        <taxon>Eukaryota</taxon>
        <taxon>Fungi</taxon>
        <taxon>Dikarya</taxon>
        <taxon>Basidiomycota</taxon>
        <taxon>Agaricomycotina</taxon>
        <taxon>Agaricomycetes</taxon>
        <taxon>Agaricomycetidae</taxon>
        <taxon>Agaricales</taxon>
        <taxon>Agaricineae</taxon>
        <taxon>Psathyrellaceae</taxon>
        <taxon>Ephemerocybe</taxon>
    </lineage>
</organism>
<protein>
    <recommendedName>
        <fullName evidence="4">F-box domain-containing protein</fullName>
    </recommendedName>
</protein>
<evidence type="ECO:0000313" key="3">
    <source>
        <dbReference type="Proteomes" id="UP000521943"/>
    </source>
</evidence>
<feature type="compositionally biased region" description="Basic and acidic residues" evidence="1">
    <location>
        <begin position="115"/>
        <end position="129"/>
    </location>
</feature>
<dbReference type="EMBL" id="JACGCI010000086">
    <property type="protein sequence ID" value="KAF6746994.1"/>
    <property type="molecule type" value="Genomic_DNA"/>
</dbReference>
<evidence type="ECO:0008006" key="4">
    <source>
        <dbReference type="Google" id="ProtNLM"/>
    </source>
</evidence>
<dbReference type="AlphaFoldDB" id="A0A8H6HH83"/>
<comment type="caution">
    <text evidence="2">The sequence shown here is derived from an EMBL/GenBank/DDBJ whole genome shotgun (WGS) entry which is preliminary data.</text>
</comment>
<feature type="compositionally biased region" description="Polar residues" evidence="1">
    <location>
        <begin position="34"/>
        <end position="43"/>
    </location>
</feature>
<proteinExistence type="predicted"/>
<name>A0A8H6HH83_9AGAR</name>
<evidence type="ECO:0000256" key="1">
    <source>
        <dbReference type="SAM" id="MobiDB-lite"/>
    </source>
</evidence>